<dbReference type="PANTHER" id="PTHR30576:SF8">
    <property type="entry name" value="UNDECAPRENYL-PHOSPHATE GALACTOSE PHOSPHOTRANSFERASE"/>
    <property type="match status" value="1"/>
</dbReference>
<evidence type="ECO:0000256" key="1">
    <source>
        <dbReference type="ARBA" id="ARBA00006464"/>
    </source>
</evidence>
<organism evidence="4 5">
    <name type="scientific">Akkermansia muciniphila</name>
    <dbReference type="NCBI Taxonomy" id="239935"/>
    <lineage>
        <taxon>Bacteria</taxon>
        <taxon>Pseudomonadati</taxon>
        <taxon>Verrucomicrobiota</taxon>
        <taxon>Verrucomicrobiia</taxon>
        <taxon>Verrucomicrobiales</taxon>
        <taxon>Akkermansiaceae</taxon>
        <taxon>Akkermansia</taxon>
    </lineage>
</organism>
<name>A0A2N8HCB2_9BACT</name>
<comment type="caution">
    <text evidence="4">The sequence shown here is derived from an EMBL/GenBank/DDBJ whole genome shotgun (WGS) entry which is preliminary data.</text>
</comment>
<dbReference type="RefSeq" id="WP_102714012.1">
    <property type="nucleotide sequence ID" value="NZ_PJKA01000012.1"/>
</dbReference>
<feature type="domain" description="Bacterial sugar transferase" evidence="3">
    <location>
        <begin position="7"/>
        <end position="182"/>
    </location>
</feature>
<evidence type="ECO:0000256" key="2">
    <source>
        <dbReference type="SAM" id="Phobius"/>
    </source>
</evidence>
<dbReference type="Pfam" id="PF02397">
    <property type="entry name" value="Bac_transf"/>
    <property type="match status" value="1"/>
</dbReference>
<dbReference type="EMBL" id="PJKA01000012">
    <property type="protein sequence ID" value="PNC17527.1"/>
    <property type="molecule type" value="Genomic_DNA"/>
</dbReference>
<evidence type="ECO:0000313" key="5">
    <source>
        <dbReference type="Proteomes" id="UP000236000"/>
    </source>
</evidence>
<dbReference type="Proteomes" id="UP000236000">
    <property type="component" value="Unassembled WGS sequence"/>
</dbReference>
<evidence type="ECO:0000313" key="4">
    <source>
        <dbReference type="EMBL" id="PNC17527.1"/>
    </source>
</evidence>
<accession>A0A2N8HCB2</accession>
<feature type="transmembrane region" description="Helical" evidence="2">
    <location>
        <begin position="12"/>
        <end position="35"/>
    </location>
</feature>
<dbReference type="OrthoDB" id="9808602at2"/>
<proteinExistence type="inferred from homology"/>
<keyword evidence="2" id="KW-1133">Transmembrane helix</keyword>
<evidence type="ECO:0000259" key="3">
    <source>
        <dbReference type="Pfam" id="PF02397"/>
    </source>
</evidence>
<keyword evidence="2" id="KW-0812">Transmembrane</keyword>
<dbReference type="PANTHER" id="PTHR30576">
    <property type="entry name" value="COLANIC BIOSYNTHESIS UDP-GLUCOSE LIPID CARRIER TRANSFERASE"/>
    <property type="match status" value="1"/>
</dbReference>
<dbReference type="AlphaFoldDB" id="A0A2N8HCB2"/>
<reference evidence="4 5" key="1">
    <citation type="journal article" date="2017" name="BMC Genomics">
        <title>Genome sequencing of 39 Akkermansia muciniphila isolates reveals its population structure, genomic and functional diverisity, and global distribution in mammalian gut microbiotas.</title>
        <authorList>
            <person name="Guo X."/>
            <person name="Li S."/>
            <person name="Zhang J."/>
            <person name="Wu F."/>
            <person name="Li X."/>
            <person name="Wu D."/>
            <person name="Zhang M."/>
            <person name="Ou Z."/>
            <person name="Jie Z."/>
            <person name="Yan Q."/>
            <person name="Li P."/>
            <person name="Yi J."/>
            <person name="Peng Y."/>
        </authorList>
    </citation>
    <scope>NUCLEOTIDE SEQUENCE [LARGE SCALE GENOMIC DNA]</scope>
    <source>
        <strain evidence="4 5">GP24</strain>
    </source>
</reference>
<dbReference type="InterPro" id="IPR003362">
    <property type="entry name" value="Bact_transf"/>
</dbReference>
<protein>
    <recommendedName>
        <fullName evidence="3">Bacterial sugar transferase domain-containing protein</fullName>
    </recommendedName>
</protein>
<sequence length="220" mass="25433">MYKFFGKRVLDIAISLWTLMIVSPLLAVISIILLVHTRKSPFFSQVRVGYRGELFRVFKFKTMTDARDSEGLLLPDDLRSFPLGTFLRRYSLDELPQLVNIIKGDMSIVGPRPWIPEQLEVFSRRWCMARCSVRPGLTGMAQVYGRNGIPFYRRLCYDIVYARNVSLFMDARIVFQTVVQLLAHKDVRQCEDAFRNISGSIPVRNDLSLPVFFPSKQQES</sequence>
<gene>
    <name evidence="4" type="ORF">CXU22_07145</name>
</gene>
<comment type="similarity">
    <text evidence="1">Belongs to the bacterial sugar transferase family.</text>
</comment>
<keyword evidence="2" id="KW-0472">Membrane</keyword>
<dbReference type="GO" id="GO:0016780">
    <property type="term" value="F:phosphotransferase activity, for other substituted phosphate groups"/>
    <property type="evidence" value="ECO:0007669"/>
    <property type="project" value="TreeGrafter"/>
</dbReference>